<dbReference type="EMBL" id="JACJVO010000003">
    <property type="protein sequence ID" value="MBB6729906.1"/>
    <property type="molecule type" value="Genomic_DNA"/>
</dbReference>
<sequence length="109" mass="12503">MIDKEQWEPAEPGVKRRIFSPGRSLMMMEVRFEAGAEGYEHDHPHEQMSYCLRGRFEFRIDGTKHLVRAGETIVIPSGARHGVTALEEGALLDAFTPLREDLLNRRPKE</sequence>
<feature type="domain" description="Cupin type-2" evidence="1">
    <location>
        <begin position="29"/>
        <end position="88"/>
    </location>
</feature>
<accession>A0A7X0VTG3</accession>
<dbReference type="InterPro" id="IPR052535">
    <property type="entry name" value="Bacilysin_H2HPP_isomerase"/>
</dbReference>
<reference evidence="2 3" key="1">
    <citation type="submission" date="2020-08" db="EMBL/GenBank/DDBJ databases">
        <title>Cohnella phylogeny.</title>
        <authorList>
            <person name="Dunlap C."/>
        </authorList>
    </citation>
    <scope>NUCLEOTIDE SEQUENCE [LARGE SCALE GENOMIC DNA]</scope>
    <source>
        <strain evidence="2 3">CBP 2801</strain>
    </source>
</reference>
<organism evidence="2 3">
    <name type="scientific">Cohnella zeiphila</name>
    <dbReference type="NCBI Taxonomy" id="2761120"/>
    <lineage>
        <taxon>Bacteria</taxon>
        <taxon>Bacillati</taxon>
        <taxon>Bacillota</taxon>
        <taxon>Bacilli</taxon>
        <taxon>Bacillales</taxon>
        <taxon>Paenibacillaceae</taxon>
        <taxon>Cohnella</taxon>
    </lineage>
</organism>
<dbReference type="Pfam" id="PF07883">
    <property type="entry name" value="Cupin_2"/>
    <property type="match status" value="1"/>
</dbReference>
<dbReference type="InterPro" id="IPR013096">
    <property type="entry name" value="Cupin_2"/>
</dbReference>
<comment type="caution">
    <text evidence="2">The sequence shown here is derived from an EMBL/GenBank/DDBJ whole genome shotgun (WGS) entry which is preliminary data.</text>
</comment>
<dbReference type="InterPro" id="IPR014710">
    <property type="entry name" value="RmlC-like_jellyroll"/>
</dbReference>
<evidence type="ECO:0000313" key="2">
    <source>
        <dbReference type="EMBL" id="MBB6729906.1"/>
    </source>
</evidence>
<dbReference type="PANTHER" id="PTHR40112">
    <property type="entry name" value="H2HPP ISOMERASE"/>
    <property type="match status" value="1"/>
</dbReference>
<dbReference type="CDD" id="cd02238">
    <property type="entry name" value="cupin_KdgF"/>
    <property type="match status" value="1"/>
</dbReference>
<evidence type="ECO:0000313" key="3">
    <source>
        <dbReference type="Proteomes" id="UP000564644"/>
    </source>
</evidence>
<dbReference type="AlphaFoldDB" id="A0A7X0VTG3"/>
<dbReference type="Proteomes" id="UP000564644">
    <property type="component" value="Unassembled WGS sequence"/>
</dbReference>
<dbReference type="PANTHER" id="PTHR40112:SF1">
    <property type="entry name" value="H2HPP ISOMERASE"/>
    <property type="match status" value="1"/>
</dbReference>
<dbReference type="RefSeq" id="WP_185127573.1">
    <property type="nucleotide sequence ID" value="NZ_JACJVO010000003.1"/>
</dbReference>
<protein>
    <submittedName>
        <fullName evidence="2">Cupin domain-containing protein</fullName>
    </submittedName>
</protein>
<dbReference type="Gene3D" id="2.60.120.10">
    <property type="entry name" value="Jelly Rolls"/>
    <property type="match status" value="1"/>
</dbReference>
<gene>
    <name evidence="2" type="ORF">H7C18_03265</name>
</gene>
<dbReference type="PIRSF" id="PIRSF029883">
    <property type="entry name" value="KdgF"/>
    <property type="match status" value="1"/>
</dbReference>
<dbReference type="InterPro" id="IPR011051">
    <property type="entry name" value="RmlC_Cupin_sf"/>
</dbReference>
<name>A0A7X0VTG3_9BACL</name>
<dbReference type="InterPro" id="IPR025499">
    <property type="entry name" value="KdgF"/>
</dbReference>
<keyword evidence="3" id="KW-1185">Reference proteome</keyword>
<dbReference type="SUPFAM" id="SSF51182">
    <property type="entry name" value="RmlC-like cupins"/>
    <property type="match status" value="1"/>
</dbReference>
<proteinExistence type="predicted"/>
<evidence type="ECO:0000259" key="1">
    <source>
        <dbReference type="Pfam" id="PF07883"/>
    </source>
</evidence>